<name>A0A955IW77_UNCKA</name>
<proteinExistence type="predicted"/>
<dbReference type="AlphaFoldDB" id="A0A955IW77"/>
<protein>
    <submittedName>
        <fullName evidence="1">Uncharacterized protein</fullName>
    </submittedName>
</protein>
<sequence length="102" mass="10920">MNLDKKGNALIILLAAVAVLAVAVLGFVIMKRTDVDDGSSMVVVEDKADVMVEDTKPLAPLPQEEEGTPEGVKNEDLEGLDSLMKEIDADQNADDALQDLKL</sequence>
<evidence type="ECO:0000313" key="1">
    <source>
        <dbReference type="EMBL" id="MCA9301847.1"/>
    </source>
</evidence>
<organism evidence="1 2">
    <name type="scientific">candidate division WWE3 bacterium</name>
    <dbReference type="NCBI Taxonomy" id="2053526"/>
    <lineage>
        <taxon>Bacteria</taxon>
        <taxon>Katanobacteria</taxon>
    </lineage>
</organism>
<accession>A0A955IW77</accession>
<reference evidence="1" key="1">
    <citation type="submission" date="2020-04" db="EMBL/GenBank/DDBJ databases">
        <authorList>
            <person name="Zhang T."/>
        </authorList>
    </citation>
    <scope>NUCLEOTIDE SEQUENCE</scope>
    <source>
        <strain evidence="1">HKST-UBA80</strain>
    </source>
</reference>
<dbReference type="EMBL" id="JAGQNY010000002">
    <property type="protein sequence ID" value="MCA9301847.1"/>
    <property type="molecule type" value="Genomic_DNA"/>
</dbReference>
<comment type="caution">
    <text evidence="1">The sequence shown here is derived from an EMBL/GenBank/DDBJ whole genome shotgun (WGS) entry which is preliminary data.</text>
</comment>
<dbReference type="Proteomes" id="UP000714817">
    <property type="component" value="Unassembled WGS sequence"/>
</dbReference>
<evidence type="ECO:0000313" key="2">
    <source>
        <dbReference type="Proteomes" id="UP000714817"/>
    </source>
</evidence>
<reference evidence="1" key="2">
    <citation type="journal article" date="2021" name="Microbiome">
        <title>Successional dynamics and alternative stable states in a saline activated sludge microbial community over 9 years.</title>
        <authorList>
            <person name="Wang Y."/>
            <person name="Ye J."/>
            <person name="Ju F."/>
            <person name="Liu L."/>
            <person name="Boyd J.A."/>
            <person name="Deng Y."/>
            <person name="Parks D.H."/>
            <person name="Jiang X."/>
            <person name="Yin X."/>
            <person name="Woodcroft B.J."/>
            <person name="Tyson G.W."/>
            <person name="Hugenholtz P."/>
            <person name="Polz M.F."/>
            <person name="Zhang T."/>
        </authorList>
    </citation>
    <scope>NUCLEOTIDE SEQUENCE</scope>
    <source>
        <strain evidence="1">HKST-UBA80</strain>
    </source>
</reference>
<gene>
    <name evidence="1" type="ORF">KDA10_00565</name>
</gene>